<evidence type="ECO:0000256" key="5">
    <source>
        <dbReference type="ARBA" id="ARBA00023002"/>
    </source>
</evidence>
<dbReference type="InterPro" id="IPR015896">
    <property type="entry name" value="4pyrrol_synth_GluRdtase_dimer"/>
</dbReference>
<dbReference type="Pfam" id="PF05201">
    <property type="entry name" value="GlutR_N"/>
    <property type="match status" value="1"/>
</dbReference>
<dbReference type="InterPro" id="IPR036453">
    <property type="entry name" value="GluRdtase_dimer_dom_sf"/>
</dbReference>
<dbReference type="SUPFAM" id="SSF69075">
    <property type="entry name" value="Glutamyl tRNA-reductase dimerization domain"/>
    <property type="match status" value="1"/>
</dbReference>
<gene>
    <name evidence="8" type="primary">hemA</name>
    <name evidence="14" type="ORF">JOE69_000958</name>
</gene>
<evidence type="ECO:0000259" key="11">
    <source>
        <dbReference type="Pfam" id="PF00745"/>
    </source>
</evidence>
<dbReference type="InterPro" id="IPR000343">
    <property type="entry name" value="4pyrrol_synth_GluRdtase"/>
</dbReference>
<evidence type="ECO:0000256" key="1">
    <source>
        <dbReference type="ARBA" id="ARBA00005059"/>
    </source>
</evidence>
<reference evidence="14 15" key="1">
    <citation type="submission" date="2023-07" db="EMBL/GenBank/DDBJ databases">
        <title>Sequencing the genomes of 1000 actinobacteria strains.</title>
        <authorList>
            <person name="Klenk H.-P."/>
        </authorList>
    </citation>
    <scope>NUCLEOTIDE SEQUENCE [LARGE SCALE GENOMIC DNA]</scope>
    <source>
        <strain evidence="14 15">DSM 14555</strain>
    </source>
</reference>
<dbReference type="EMBL" id="JAVDQF010000001">
    <property type="protein sequence ID" value="MDR6268720.1"/>
    <property type="molecule type" value="Genomic_DNA"/>
</dbReference>
<feature type="binding site" evidence="8">
    <location>
        <begin position="102"/>
        <end position="104"/>
    </location>
    <ligand>
        <name>substrate</name>
    </ligand>
</feature>
<keyword evidence="4 8" id="KW-0521">NADP</keyword>
<protein>
    <recommendedName>
        <fullName evidence="3 8">Glutamyl-tRNA reductase</fullName>
        <shortName evidence="8">GluTR</shortName>
        <ecNumber evidence="3 8">1.2.1.70</ecNumber>
    </recommendedName>
</protein>
<feature type="site" description="Important for activity" evidence="8">
    <location>
        <position position="87"/>
    </location>
</feature>
<sequence length="433" mass="44831">MVLFSLVATHADIDLETVARLSVGSSAVSNSAVVLATCNRFEIYSAAEDPQLAKDRFVAELATVSGLPAPLVDSAFKLLTGSAVAEHLFSVASGLDSAVVGEREIAGQVRRALSDAQTNFAVPGPLVRLFQTASRAAKDVGSQTALGSQGRSIVSVALDLAADSSALDWAARKAVVYGTGAYAGVTVALLHERGVTDVTVFSASGRAAEFAAARGAHAAESLAEALGDADLVIGCSGSDHRIAAAELGTIRERSGVSGSPLSVIDLALSRDFDPAVAELPGVELLTLETVRLAAPSEQESALRQAQVIVSQAAADFELSIAARSVDTAIVALRKHTMAVLDAEMERVRAQHGCTAAAEEVEFALRRMVKQLLHGPTVRAKELAAAGQQGEYIAALQALYGIEIEAMEPQIPAAVESAESATQPTCPVDHDQSA</sequence>
<feature type="binding site" evidence="8">
    <location>
        <position position="108"/>
    </location>
    <ligand>
        <name>substrate</name>
    </ligand>
</feature>
<dbReference type="Proteomes" id="UP001185069">
    <property type="component" value="Unassembled WGS sequence"/>
</dbReference>
<dbReference type="PANTHER" id="PTHR43013:SF1">
    <property type="entry name" value="GLUTAMYL-TRNA REDUCTASE"/>
    <property type="match status" value="1"/>
</dbReference>
<evidence type="ECO:0000256" key="9">
    <source>
        <dbReference type="RuleBase" id="RU000584"/>
    </source>
</evidence>
<comment type="caution">
    <text evidence="14">The sequence shown here is derived from an EMBL/GenBank/DDBJ whole genome shotgun (WGS) entry which is preliminary data.</text>
</comment>
<keyword evidence="15" id="KW-1185">Reference proteome</keyword>
<dbReference type="NCBIfam" id="TIGR01035">
    <property type="entry name" value="hemA"/>
    <property type="match status" value="1"/>
</dbReference>
<keyword evidence="6 8" id="KW-0627">Porphyrin biosynthesis</keyword>
<dbReference type="InterPro" id="IPR036291">
    <property type="entry name" value="NAD(P)-bd_dom_sf"/>
</dbReference>
<evidence type="ECO:0000256" key="10">
    <source>
        <dbReference type="SAM" id="MobiDB-lite"/>
    </source>
</evidence>
<evidence type="ECO:0000313" key="14">
    <source>
        <dbReference type="EMBL" id="MDR6268720.1"/>
    </source>
</evidence>
<comment type="pathway">
    <text evidence="1 8 9">Porphyrin-containing compound metabolism; protoporphyrin-IX biosynthesis; 5-aminolevulinate from L-glutamyl-tRNA(Glu): step 1/2.</text>
</comment>
<dbReference type="InterPro" id="IPR036343">
    <property type="entry name" value="GluRdtase_N_sf"/>
</dbReference>
<dbReference type="HAMAP" id="MF_00087">
    <property type="entry name" value="Glu_tRNA_reductase"/>
    <property type="match status" value="1"/>
</dbReference>
<feature type="domain" description="Glutamyl-tRNA reductase N-terminal" evidence="13">
    <location>
        <begin position="26"/>
        <end position="144"/>
    </location>
</feature>
<feature type="binding site" evidence="8">
    <location>
        <position position="97"/>
    </location>
    <ligand>
        <name>substrate</name>
    </ligand>
</feature>
<comment type="similarity">
    <text evidence="2 8 9">Belongs to the glutamyl-tRNA reductase family.</text>
</comment>
<name>A0ABU1J9A5_9MICC</name>
<evidence type="ECO:0000259" key="13">
    <source>
        <dbReference type="Pfam" id="PF05201"/>
    </source>
</evidence>
<comment type="subunit">
    <text evidence="8">Homodimer.</text>
</comment>
<dbReference type="GO" id="GO:0008883">
    <property type="term" value="F:glutamyl-tRNA reductase activity"/>
    <property type="evidence" value="ECO:0007669"/>
    <property type="project" value="UniProtKB-EC"/>
</dbReference>
<evidence type="ECO:0000256" key="7">
    <source>
        <dbReference type="ARBA" id="ARBA00047464"/>
    </source>
</evidence>
<evidence type="ECO:0000313" key="15">
    <source>
        <dbReference type="Proteomes" id="UP001185069"/>
    </source>
</evidence>
<dbReference type="PROSITE" id="PS00747">
    <property type="entry name" value="GLUTR"/>
    <property type="match status" value="1"/>
</dbReference>
<dbReference type="Gene3D" id="3.40.50.720">
    <property type="entry name" value="NAD(P)-binding Rossmann-like Domain"/>
    <property type="match status" value="1"/>
</dbReference>
<dbReference type="PANTHER" id="PTHR43013">
    <property type="entry name" value="GLUTAMYL-TRNA REDUCTASE"/>
    <property type="match status" value="1"/>
</dbReference>
<dbReference type="InterPro" id="IPR018214">
    <property type="entry name" value="GluRdtase_CS"/>
</dbReference>
<evidence type="ECO:0000256" key="6">
    <source>
        <dbReference type="ARBA" id="ARBA00023244"/>
    </source>
</evidence>
<evidence type="ECO:0000256" key="8">
    <source>
        <dbReference type="HAMAP-Rule" id="MF_00087"/>
    </source>
</evidence>
<evidence type="ECO:0000256" key="3">
    <source>
        <dbReference type="ARBA" id="ARBA00012970"/>
    </source>
</evidence>
<dbReference type="EC" id="1.2.1.70" evidence="3 8"/>
<feature type="region of interest" description="Disordered" evidence="10">
    <location>
        <begin position="414"/>
        <end position="433"/>
    </location>
</feature>
<feature type="binding site" evidence="8">
    <location>
        <begin position="178"/>
        <end position="183"/>
    </location>
    <ligand>
        <name>NADP(+)</name>
        <dbReference type="ChEBI" id="CHEBI:58349"/>
    </ligand>
</feature>
<keyword evidence="5 8" id="KW-0560">Oxidoreductase</keyword>
<dbReference type="RefSeq" id="WP_309796551.1">
    <property type="nucleotide sequence ID" value="NZ_BAAAHY010000006.1"/>
</dbReference>
<comment type="function">
    <text evidence="8">Catalyzes the NADPH-dependent reduction of glutamyl-tRNA(Glu) to glutamate 1-semialdehyde (GSA).</text>
</comment>
<evidence type="ECO:0000259" key="12">
    <source>
        <dbReference type="Pfam" id="PF01488"/>
    </source>
</evidence>
<dbReference type="SUPFAM" id="SSF51735">
    <property type="entry name" value="NAD(P)-binding Rossmann-fold domains"/>
    <property type="match status" value="1"/>
</dbReference>
<comment type="catalytic activity">
    <reaction evidence="7 8 9">
        <text>(S)-4-amino-5-oxopentanoate + tRNA(Glu) + NADP(+) = L-glutamyl-tRNA(Glu) + NADPH + H(+)</text>
        <dbReference type="Rhea" id="RHEA:12344"/>
        <dbReference type="Rhea" id="RHEA-COMP:9663"/>
        <dbReference type="Rhea" id="RHEA-COMP:9680"/>
        <dbReference type="ChEBI" id="CHEBI:15378"/>
        <dbReference type="ChEBI" id="CHEBI:57501"/>
        <dbReference type="ChEBI" id="CHEBI:57783"/>
        <dbReference type="ChEBI" id="CHEBI:58349"/>
        <dbReference type="ChEBI" id="CHEBI:78442"/>
        <dbReference type="ChEBI" id="CHEBI:78520"/>
        <dbReference type="EC" id="1.2.1.70"/>
    </reaction>
</comment>
<comment type="miscellaneous">
    <text evidence="8">During catalysis, the active site Cys acts as a nucleophile attacking the alpha-carbonyl group of tRNA-bound glutamate with the formation of a thioester intermediate between enzyme and glutamate, and the concomitant release of tRNA(Glu). The thioester intermediate is finally reduced by direct hydride transfer from NADPH, to form the product GSA.</text>
</comment>
<feature type="binding site" evidence="8">
    <location>
        <begin position="37"/>
        <end position="40"/>
    </location>
    <ligand>
        <name>substrate</name>
    </ligand>
</feature>
<feature type="domain" description="Quinate/shikimate 5-dehydrogenase/glutamyl-tRNA reductase" evidence="12">
    <location>
        <begin position="166"/>
        <end position="289"/>
    </location>
</feature>
<dbReference type="InterPro" id="IPR006151">
    <property type="entry name" value="Shikm_DH/Glu-tRNA_Rdtase"/>
</dbReference>
<dbReference type="PIRSF" id="PIRSF000445">
    <property type="entry name" value="4pyrrol_synth_GluRdtase"/>
    <property type="match status" value="1"/>
</dbReference>
<dbReference type="Gene3D" id="3.30.460.30">
    <property type="entry name" value="Glutamyl-tRNA reductase, N-terminal domain"/>
    <property type="match status" value="1"/>
</dbReference>
<dbReference type="SUPFAM" id="SSF69742">
    <property type="entry name" value="Glutamyl tRNA-reductase catalytic, N-terminal domain"/>
    <property type="match status" value="1"/>
</dbReference>
<feature type="domain" description="Tetrapyrrole biosynthesis glutamyl-tRNA reductase dimerisation" evidence="11">
    <location>
        <begin position="304"/>
        <end position="400"/>
    </location>
</feature>
<dbReference type="NCBIfam" id="NF000750">
    <property type="entry name" value="PRK00045.3-4"/>
    <property type="match status" value="1"/>
</dbReference>
<dbReference type="InterPro" id="IPR015895">
    <property type="entry name" value="4pyrrol_synth_GluRdtase_N"/>
</dbReference>
<accession>A0ABU1J9A5</accession>
<organism evidence="14 15">
    <name type="scientific">Arthrobacter russicus</name>
    <dbReference type="NCBI Taxonomy" id="172040"/>
    <lineage>
        <taxon>Bacteria</taxon>
        <taxon>Bacillati</taxon>
        <taxon>Actinomycetota</taxon>
        <taxon>Actinomycetes</taxon>
        <taxon>Micrococcales</taxon>
        <taxon>Micrococcaceae</taxon>
        <taxon>Arthrobacter</taxon>
    </lineage>
</organism>
<evidence type="ECO:0000256" key="2">
    <source>
        <dbReference type="ARBA" id="ARBA00005916"/>
    </source>
</evidence>
<proteinExistence type="inferred from homology"/>
<evidence type="ECO:0000256" key="4">
    <source>
        <dbReference type="ARBA" id="ARBA00022857"/>
    </source>
</evidence>
<dbReference type="Pfam" id="PF01488">
    <property type="entry name" value="Shikimate_DH"/>
    <property type="match status" value="1"/>
</dbReference>
<dbReference type="Pfam" id="PF00745">
    <property type="entry name" value="GlutR_dimer"/>
    <property type="match status" value="1"/>
</dbReference>
<comment type="domain">
    <text evidence="8">Possesses an unusual extended V-shaped dimeric structure with each monomer consisting of three distinct domains arranged along a curved 'spinal' alpha-helix. The N-terminal catalytic domain specifically recognizes the glutamate moiety of the substrate. The second domain is the NADPH-binding domain, and the third C-terminal domain is responsible for dimerization.</text>
</comment>
<feature type="active site" description="Nucleophile" evidence="8">
    <location>
        <position position="38"/>
    </location>
</feature>